<feature type="chain" id="PRO_5016439245" evidence="2">
    <location>
        <begin position="23"/>
        <end position="191"/>
    </location>
</feature>
<gene>
    <name evidence="3" type="primary">CSON006967</name>
</gene>
<evidence type="ECO:0000313" key="3">
    <source>
        <dbReference type="EMBL" id="SSX33809.1"/>
    </source>
</evidence>
<evidence type="ECO:0000256" key="2">
    <source>
        <dbReference type="SAM" id="SignalP"/>
    </source>
</evidence>
<reference evidence="3" key="1">
    <citation type="submission" date="2018-07" db="EMBL/GenBank/DDBJ databases">
        <authorList>
            <person name="Quirk P.G."/>
            <person name="Krulwich T.A."/>
        </authorList>
    </citation>
    <scope>NUCLEOTIDE SEQUENCE</scope>
</reference>
<dbReference type="OMA" id="STQEICV"/>
<name>A0A336MXJ2_CULSO</name>
<accession>A0A336MXJ2</accession>
<dbReference type="VEuPathDB" id="VectorBase:CSON006967"/>
<protein>
    <submittedName>
        <fullName evidence="3">CSON006967 protein</fullName>
    </submittedName>
</protein>
<organism evidence="3">
    <name type="scientific">Culicoides sonorensis</name>
    <name type="common">Biting midge</name>
    <dbReference type="NCBI Taxonomy" id="179676"/>
    <lineage>
        <taxon>Eukaryota</taxon>
        <taxon>Metazoa</taxon>
        <taxon>Ecdysozoa</taxon>
        <taxon>Arthropoda</taxon>
        <taxon>Hexapoda</taxon>
        <taxon>Insecta</taxon>
        <taxon>Pterygota</taxon>
        <taxon>Neoptera</taxon>
        <taxon>Endopterygota</taxon>
        <taxon>Diptera</taxon>
        <taxon>Nematocera</taxon>
        <taxon>Chironomoidea</taxon>
        <taxon>Ceratopogonidae</taxon>
        <taxon>Ceratopogoninae</taxon>
        <taxon>Culicoides</taxon>
        <taxon>Monoculicoides</taxon>
    </lineage>
</organism>
<dbReference type="EMBL" id="UFQT01002629">
    <property type="protein sequence ID" value="SSX33809.1"/>
    <property type="molecule type" value="Genomic_DNA"/>
</dbReference>
<proteinExistence type="predicted"/>
<dbReference type="AlphaFoldDB" id="A0A336MXJ2"/>
<sequence>MVALKEIFITLIVITIIRYGSGNCNTCNVNGNMACISEEQYLLCVNGIPDISEIYRCPQGQVCTTNNKCGIAASNTPACRLCNVCSLIKEYTCTSFYTYSPCYGTTIIDWEMTCPFNSVCNPAGTKDKPCMQYTNWYEKPLCLKDEYPWTTPDQTTQQSSTPEQTTQQSTTPTQTAEWSSTTNVYSTTSVN</sequence>
<feature type="region of interest" description="Disordered" evidence="1">
    <location>
        <begin position="153"/>
        <end position="191"/>
    </location>
</feature>
<keyword evidence="2" id="KW-0732">Signal</keyword>
<feature type="signal peptide" evidence="2">
    <location>
        <begin position="1"/>
        <end position="22"/>
    </location>
</feature>
<evidence type="ECO:0000256" key="1">
    <source>
        <dbReference type="SAM" id="MobiDB-lite"/>
    </source>
</evidence>